<evidence type="ECO:0000313" key="8">
    <source>
        <dbReference type="Proteomes" id="UP000540071"/>
    </source>
</evidence>
<dbReference type="PROSITE" id="PS50240">
    <property type="entry name" value="TRYPSIN_DOM"/>
    <property type="match status" value="1"/>
</dbReference>
<dbReference type="SMART" id="SM00020">
    <property type="entry name" value="Tryp_SPc"/>
    <property type="match status" value="1"/>
</dbReference>
<keyword evidence="2" id="KW-0378">Hydrolase</keyword>
<dbReference type="PANTHER" id="PTHR24252:SF8">
    <property type="entry name" value="ACROSIN"/>
    <property type="match status" value="1"/>
</dbReference>
<dbReference type="EMBL" id="VZSS01000283">
    <property type="protein sequence ID" value="NWZ88331.1"/>
    <property type="molecule type" value="Genomic_DNA"/>
</dbReference>
<evidence type="ECO:0000256" key="4">
    <source>
        <dbReference type="ARBA" id="ARBA00023157"/>
    </source>
</evidence>
<dbReference type="GO" id="GO:0007340">
    <property type="term" value="P:acrosome reaction"/>
    <property type="evidence" value="ECO:0007669"/>
    <property type="project" value="TreeGrafter"/>
</dbReference>
<dbReference type="GO" id="GO:0004252">
    <property type="term" value="F:serine-type endopeptidase activity"/>
    <property type="evidence" value="ECO:0007669"/>
    <property type="project" value="InterPro"/>
</dbReference>
<dbReference type="InterPro" id="IPR001314">
    <property type="entry name" value="Peptidase_S1A"/>
</dbReference>
<evidence type="ECO:0000313" key="7">
    <source>
        <dbReference type="EMBL" id="NWZ88331.1"/>
    </source>
</evidence>
<dbReference type="Proteomes" id="UP000540071">
    <property type="component" value="Unassembled WGS sequence"/>
</dbReference>
<dbReference type="SUPFAM" id="SSF50494">
    <property type="entry name" value="Trypsin-like serine proteases"/>
    <property type="match status" value="1"/>
</dbReference>
<keyword evidence="4" id="KW-1015">Disulfide bond</keyword>
<keyword evidence="8" id="KW-1185">Reference proteome</keyword>
<feature type="non-terminal residue" evidence="7">
    <location>
        <position position="1"/>
    </location>
</feature>
<dbReference type="InterPro" id="IPR009003">
    <property type="entry name" value="Peptidase_S1_PA"/>
</dbReference>
<organism evidence="7 8">
    <name type="scientific">Poecile atricapillus</name>
    <name type="common">Black-capped chickadee</name>
    <name type="synonym">Parus atricapillus</name>
    <dbReference type="NCBI Taxonomy" id="48891"/>
    <lineage>
        <taxon>Eukaryota</taxon>
        <taxon>Metazoa</taxon>
        <taxon>Chordata</taxon>
        <taxon>Craniata</taxon>
        <taxon>Vertebrata</taxon>
        <taxon>Euteleostomi</taxon>
        <taxon>Archelosauria</taxon>
        <taxon>Archosauria</taxon>
        <taxon>Dinosauria</taxon>
        <taxon>Saurischia</taxon>
        <taxon>Theropoda</taxon>
        <taxon>Coelurosauria</taxon>
        <taxon>Aves</taxon>
        <taxon>Neognathae</taxon>
        <taxon>Neoaves</taxon>
        <taxon>Telluraves</taxon>
        <taxon>Australaves</taxon>
        <taxon>Passeriformes</taxon>
        <taxon>Paridae</taxon>
        <taxon>Poecile</taxon>
    </lineage>
</organism>
<evidence type="ECO:0000256" key="3">
    <source>
        <dbReference type="ARBA" id="ARBA00022825"/>
    </source>
</evidence>
<evidence type="ECO:0000256" key="1">
    <source>
        <dbReference type="ARBA" id="ARBA00022670"/>
    </source>
</evidence>
<evidence type="ECO:0000256" key="2">
    <source>
        <dbReference type="ARBA" id="ARBA00022801"/>
    </source>
</evidence>
<reference evidence="7 8" key="1">
    <citation type="submission" date="2019-09" db="EMBL/GenBank/DDBJ databases">
        <title>Bird 10,000 Genomes (B10K) Project - Family phase.</title>
        <authorList>
            <person name="Zhang G."/>
        </authorList>
    </citation>
    <scope>NUCLEOTIDE SEQUENCE [LARGE SCALE GENOMIC DNA]</scope>
    <source>
        <strain evidence="7">OUT-0023</strain>
        <tissue evidence="7">Blood</tissue>
    </source>
</reference>
<dbReference type="PANTHER" id="PTHR24252">
    <property type="entry name" value="ACROSIN-RELATED"/>
    <property type="match status" value="1"/>
</dbReference>
<accession>A0A7K7R9S4</accession>
<feature type="non-terminal residue" evidence="7">
    <location>
        <position position="225"/>
    </location>
</feature>
<dbReference type="Gene3D" id="2.40.10.10">
    <property type="entry name" value="Trypsin-like serine proteases"/>
    <property type="match status" value="1"/>
</dbReference>
<dbReference type="Pfam" id="PF00089">
    <property type="entry name" value="Trypsin"/>
    <property type="match status" value="1"/>
</dbReference>
<dbReference type="AlphaFoldDB" id="A0A7K7R9S4"/>
<evidence type="ECO:0000256" key="5">
    <source>
        <dbReference type="ARBA" id="ARBA00024195"/>
    </source>
</evidence>
<keyword evidence="3" id="KW-0720">Serine protease</keyword>
<gene>
    <name evidence="7" type="primary">Acr_10</name>
    <name evidence="7" type="ORF">POEATR_R13410</name>
</gene>
<keyword evidence="1" id="KW-0645">Protease</keyword>
<proteinExistence type="inferred from homology"/>
<dbReference type="InterPro" id="IPR001254">
    <property type="entry name" value="Trypsin_dom"/>
</dbReference>
<name>A0A7K7R9S4_POEAT</name>
<dbReference type="CDD" id="cd00190">
    <property type="entry name" value="Tryp_SPc"/>
    <property type="match status" value="1"/>
</dbReference>
<comment type="similarity">
    <text evidence="5">Belongs to the peptidase S1 family. CLIP subfamily.</text>
</comment>
<evidence type="ECO:0000259" key="6">
    <source>
        <dbReference type="PROSITE" id="PS50240"/>
    </source>
</evidence>
<feature type="domain" description="Peptidase S1" evidence="6">
    <location>
        <begin position="2"/>
        <end position="225"/>
    </location>
</feature>
<sequence>EFGNGAGAVPGAWPGLASIQDPRRAGSGHVCGGTLISPAWVLTAARCFLHTRNVSTWRVVLGASDLSDPGPEAQVRQVRWLRKHRELDVALLELERPVECSDFVQLGCVAEAGARPGGLAPCYIGGWGSMAGTAQAGREVLQEAQVRLLQPELCNSGGETVASQQVCAEHSRGGSRTCQGDSGGPLVCRDPRSDQFWIAGVTSWGRGCVFTPAWRFSEWILRQLE</sequence>
<dbReference type="InterPro" id="IPR043504">
    <property type="entry name" value="Peptidase_S1_PA_chymotrypsin"/>
</dbReference>
<dbReference type="GO" id="GO:0006508">
    <property type="term" value="P:proteolysis"/>
    <property type="evidence" value="ECO:0007669"/>
    <property type="project" value="UniProtKB-KW"/>
</dbReference>
<dbReference type="FunFam" id="2.40.10.10:FF:000002">
    <property type="entry name" value="Transmembrane protease serine"/>
    <property type="match status" value="1"/>
</dbReference>
<dbReference type="PRINTS" id="PR00722">
    <property type="entry name" value="CHYMOTRYPSIN"/>
</dbReference>
<protein>
    <submittedName>
        <fullName evidence="7">ACRO protein</fullName>
    </submittedName>
</protein>
<comment type="caution">
    <text evidence="7">The sequence shown here is derived from an EMBL/GenBank/DDBJ whole genome shotgun (WGS) entry which is preliminary data.</text>
</comment>